<dbReference type="OrthoDB" id="6388605at2"/>
<protein>
    <recommendedName>
        <fullName evidence="4">Flagellar biosynthesis protein FlaG</fullName>
    </recommendedName>
</protein>
<sequence length="147" mass="15950">MANITLTDSAAASLHSQLPPAGHSEQTETHNAGLVREQLVNVVSTIKNHSEAKNASKDVEMAQSVQSISKLKATVKELNESSLVRSTSLQFLFDEKGEPPVVRVLDKNSGEEIRQIPSEVVQKIAKAIEDYVDNKESSSGILLDQQA</sequence>
<proteinExistence type="predicted"/>
<dbReference type="Proteomes" id="UP000287996">
    <property type="component" value="Unassembled WGS sequence"/>
</dbReference>
<dbReference type="EMBL" id="PIQH01000008">
    <property type="protein sequence ID" value="RUO79829.1"/>
    <property type="molecule type" value="Genomic_DNA"/>
</dbReference>
<evidence type="ECO:0008006" key="4">
    <source>
        <dbReference type="Google" id="ProtNLM"/>
    </source>
</evidence>
<organism evidence="2 3">
    <name type="scientific">Idiomarina tyrosinivorans</name>
    <dbReference type="NCBI Taxonomy" id="1445662"/>
    <lineage>
        <taxon>Bacteria</taxon>
        <taxon>Pseudomonadati</taxon>
        <taxon>Pseudomonadota</taxon>
        <taxon>Gammaproteobacteria</taxon>
        <taxon>Alteromonadales</taxon>
        <taxon>Idiomarinaceae</taxon>
        <taxon>Idiomarina</taxon>
    </lineage>
</organism>
<dbReference type="RefSeq" id="WP_126842337.1">
    <property type="nucleotide sequence ID" value="NZ_PIQH01000008.1"/>
</dbReference>
<evidence type="ECO:0000256" key="1">
    <source>
        <dbReference type="SAM" id="MobiDB-lite"/>
    </source>
</evidence>
<evidence type="ECO:0000313" key="2">
    <source>
        <dbReference type="EMBL" id="RUO79829.1"/>
    </source>
</evidence>
<dbReference type="SUPFAM" id="SSF160214">
    <property type="entry name" value="FlaG-like"/>
    <property type="match status" value="1"/>
</dbReference>
<evidence type="ECO:0000313" key="3">
    <source>
        <dbReference type="Proteomes" id="UP000287996"/>
    </source>
</evidence>
<dbReference type="InterPro" id="IPR035924">
    <property type="entry name" value="FlaG-like_sf"/>
</dbReference>
<feature type="compositionally biased region" description="Polar residues" evidence="1">
    <location>
        <begin position="1"/>
        <end position="16"/>
    </location>
</feature>
<dbReference type="Pfam" id="PF03646">
    <property type="entry name" value="FlaG"/>
    <property type="match status" value="1"/>
</dbReference>
<dbReference type="PANTHER" id="PTHR37166">
    <property type="entry name" value="PROTEIN FLAG"/>
    <property type="match status" value="1"/>
</dbReference>
<dbReference type="Gene3D" id="3.30.160.170">
    <property type="entry name" value="FlaG-like"/>
    <property type="match status" value="1"/>
</dbReference>
<keyword evidence="3" id="KW-1185">Reference proteome</keyword>
<feature type="region of interest" description="Disordered" evidence="1">
    <location>
        <begin position="1"/>
        <end position="31"/>
    </location>
</feature>
<dbReference type="AlphaFoldDB" id="A0A432ZPJ9"/>
<dbReference type="PANTHER" id="PTHR37166:SF1">
    <property type="entry name" value="PROTEIN FLAG"/>
    <property type="match status" value="1"/>
</dbReference>
<name>A0A432ZPJ9_9GAMM</name>
<dbReference type="InterPro" id="IPR005186">
    <property type="entry name" value="FlaG"/>
</dbReference>
<accession>A0A432ZPJ9</accession>
<comment type="caution">
    <text evidence="2">The sequence shown here is derived from an EMBL/GenBank/DDBJ whole genome shotgun (WGS) entry which is preliminary data.</text>
</comment>
<reference evidence="2 3" key="1">
    <citation type="journal article" date="2011" name="Front. Microbiol.">
        <title>Genomic signatures of strain selection and enhancement in Bacillus atrophaeus var. globigii, a historical biowarfare simulant.</title>
        <authorList>
            <person name="Gibbons H.S."/>
            <person name="Broomall S.M."/>
            <person name="McNew L.A."/>
            <person name="Daligault H."/>
            <person name="Chapman C."/>
            <person name="Bruce D."/>
            <person name="Karavis M."/>
            <person name="Krepps M."/>
            <person name="McGregor P.A."/>
            <person name="Hong C."/>
            <person name="Park K.H."/>
            <person name="Akmal A."/>
            <person name="Feldman A."/>
            <person name="Lin J.S."/>
            <person name="Chang W.E."/>
            <person name="Higgs B.W."/>
            <person name="Demirev P."/>
            <person name="Lindquist J."/>
            <person name="Liem A."/>
            <person name="Fochler E."/>
            <person name="Read T.D."/>
            <person name="Tapia R."/>
            <person name="Johnson S."/>
            <person name="Bishop-Lilly K.A."/>
            <person name="Detter C."/>
            <person name="Han C."/>
            <person name="Sozhamannan S."/>
            <person name="Rosenzweig C.N."/>
            <person name="Skowronski E.W."/>
        </authorList>
    </citation>
    <scope>NUCLEOTIDE SEQUENCE [LARGE SCALE GENOMIC DNA]</scope>
    <source>
        <strain evidence="2 3">CC-PW-9</strain>
    </source>
</reference>
<gene>
    <name evidence="2" type="ORF">CWI84_09380</name>
</gene>